<organism evidence="1">
    <name type="scientific">Arundo donax</name>
    <name type="common">Giant reed</name>
    <name type="synonym">Donax arundinaceus</name>
    <dbReference type="NCBI Taxonomy" id="35708"/>
    <lineage>
        <taxon>Eukaryota</taxon>
        <taxon>Viridiplantae</taxon>
        <taxon>Streptophyta</taxon>
        <taxon>Embryophyta</taxon>
        <taxon>Tracheophyta</taxon>
        <taxon>Spermatophyta</taxon>
        <taxon>Magnoliopsida</taxon>
        <taxon>Liliopsida</taxon>
        <taxon>Poales</taxon>
        <taxon>Poaceae</taxon>
        <taxon>PACMAD clade</taxon>
        <taxon>Arundinoideae</taxon>
        <taxon>Arundineae</taxon>
        <taxon>Arundo</taxon>
    </lineage>
</organism>
<proteinExistence type="predicted"/>
<accession>A0A0A9TJM6</accession>
<name>A0A0A9TJM6_ARUDO</name>
<protein>
    <submittedName>
        <fullName evidence="1">Uncharacterized protein</fullName>
    </submittedName>
</protein>
<reference evidence="1" key="1">
    <citation type="submission" date="2014-09" db="EMBL/GenBank/DDBJ databases">
        <authorList>
            <person name="Magalhaes I.L.F."/>
            <person name="Oliveira U."/>
            <person name="Santos F.R."/>
            <person name="Vidigal T.H.D.A."/>
            <person name="Brescovit A.D."/>
            <person name="Santos A.J."/>
        </authorList>
    </citation>
    <scope>NUCLEOTIDE SEQUENCE</scope>
    <source>
        <tissue evidence="1">Shoot tissue taken approximately 20 cm above the soil surface</tissue>
    </source>
</reference>
<dbReference type="EMBL" id="GBRH01281768">
    <property type="protein sequence ID" value="JAD16127.1"/>
    <property type="molecule type" value="Transcribed_RNA"/>
</dbReference>
<dbReference type="AlphaFoldDB" id="A0A0A9TJM6"/>
<evidence type="ECO:0000313" key="1">
    <source>
        <dbReference type="EMBL" id="JAD16127.1"/>
    </source>
</evidence>
<sequence>MNHVLVQVALQPSAAPICCFPASPIQGPSWLESERLASPLSATRLGLNP</sequence>
<reference evidence="1" key="2">
    <citation type="journal article" date="2015" name="Data Brief">
        <title>Shoot transcriptome of the giant reed, Arundo donax.</title>
        <authorList>
            <person name="Barrero R.A."/>
            <person name="Guerrero F.D."/>
            <person name="Moolhuijzen P."/>
            <person name="Goolsby J.A."/>
            <person name="Tidwell J."/>
            <person name="Bellgard S.E."/>
            <person name="Bellgard M.I."/>
        </authorList>
    </citation>
    <scope>NUCLEOTIDE SEQUENCE</scope>
    <source>
        <tissue evidence="1">Shoot tissue taken approximately 20 cm above the soil surface</tissue>
    </source>
</reference>